<evidence type="ECO:0000313" key="4">
    <source>
        <dbReference type="Proteomes" id="UP001158576"/>
    </source>
</evidence>
<feature type="region of interest" description="Disordered" evidence="1">
    <location>
        <begin position="471"/>
        <end position="490"/>
    </location>
</feature>
<feature type="compositionally biased region" description="Basic and acidic residues" evidence="1">
    <location>
        <begin position="404"/>
        <end position="414"/>
    </location>
</feature>
<feature type="compositionally biased region" description="Polar residues" evidence="1">
    <location>
        <begin position="293"/>
        <end position="302"/>
    </location>
</feature>
<sequence>MFTFSVNISNLENWWLRLRRNIKRAFVYPYPSMSLGSHTSTSSLSMPDEERDLDMSNSSMANQLADTLQANAEQFQRQLPARHPDPRRLFISLLDHQEITVEKFIIVAHLSGFRRVNNLMLFSWFFVGCIFTVAVMILVLMLFPARRRCLSGRFARSLIAPPAGNLSISVPPMDFGLDDFGFVNDLVNGLVNGTATNLTAMNLTANSSVANFATSNDTLFIYDDEDFGSGDFGSGDFGSGMDVVFESFGFDESDGDYKGELFFDMVVGSLEAAFRAFWMSKSAQKMNAKPDLSTVTEESTIVGSDDPEKFYARIDPPSKPPPPRPLKTPAEFAPPPPPPPPSFKKPPPPLQKPPDAQKKPDAETREPVREPKHKVFIRDPVHICRSSESKPLIEAPSLSVIGHCGDRQDPRELNDSSDDDEQPNRYQHQFRNSSRARRRGRFGSCGRPAAALKQDNDDLDALADQFVRFGVARSSPKRPQPPPRPSVDRQRLLAENAKVLTEAESAREAMASAQIKPPPPPPSAYFGTPDDEIDAFFVRDNPERAFVSGLAKTNHHRLLNFKPSLKIACADDPTAISKNKFQLQVVTTHRIKILGGQGLLDMTQKSTTTTPINWDGSLQHTSSVQRINNYYN</sequence>
<name>A0ABN7SMH2_OIKDI</name>
<evidence type="ECO:0000256" key="1">
    <source>
        <dbReference type="SAM" id="MobiDB-lite"/>
    </source>
</evidence>
<dbReference type="EMBL" id="OU015566">
    <property type="protein sequence ID" value="CAG5104161.1"/>
    <property type="molecule type" value="Genomic_DNA"/>
</dbReference>
<dbReference type="Proteomes" id="UP001158576">
    <property type="component" value="Chromosome 1"/>
</dbReference>
<protein>
    <submittedName>
        <fullName evidence="3">Oidioi.mRNA.OKI2018_I69.chr1.g1122.t1.cds</fullName>
    </submittedName>
</protein>
<proteinExistence type="predicted"/>
<accession>A0ABN7SMH2</accession>
<evidence type="ECO:0000313" key="3">
    <source>
        <dbReference type="EMBL" id="CAG5104161.1"/>
    </source>
</evidence>
<keyword evidence="2" id="KW-0812">Transmembrane</keyword>
<feature type="region of interest" description="Disordered" evidence="1">
    <location>
        <begin position="287"/>
        <end position="451"/>
    </location>
</feature>
<gene>
    <name evidence="3" type="ORF">OKIOD_LOCUS9887</name>
</gene>
<feature type="compositionally biased region" description="Basic and acidic residues" evidence="1">
    <location>
        <begin position="355"/>
        <end position="370"/>
    </location>
</feature>
<evidence type="ECO:0000256" key="2">
    <source>
        <dbReference type="SAM" id="Phobius"/>
    </source>
</evidence>
<feature type="compositionally biased region" description="Pro residues" evidence="1">
    <location>
        <begin position="317"/>
        <end position="352"/>
    </location>
</feature>
<organism evidence="3 4">
    <name type="scientific">Oikopleura dioica</name>
    <name type="common">Tunicate</name>
    <dbReference type="NCBI Taxonomy" id="34765"/>
    <lineage>
        <taxon>Eukaryota</taxon>
        <taxon>Metazoa</taxon>
        <taxon>Chordata</taxon>
        <taxon>Tunicata</taxon>
        <taxon>Appendicularia</taxon>
        <taxon>Copelata</taxon>
        <taxon>Oikopleuridae</taxon>
        <taxon>Oikopleura</taxon>
    </lineage>
</organism>
<feature type="compositionally biased region" description="Basic and acidic residues" evidence="1">
    <location>
        <begin position="376"/>
        <end position="388"/>
    </location>
</feature>
<keyword evidence="2" id="KW-1133">Transmembrane helix</keyword>
<keyword evidence="2" id="KW-0472">Membrane</keyword>
<reference evidence="3 4" key="1">
    <citation type="submission" date="2021-04" db="EMBL/GenBank/DDBJ databases">
        <authorList>
            <person name="Bliznina A."/>
        </authorList>
    </citation>
    <scope>NUCLEOTIDE SEQUENCE [LARGE SCALE GENOMIC DNA]</scope>
</reference>
<feature type="transmembrane region" description="Helical" evidence="2">
    <location>
        <begin position="119"/>
        <end position="143"/>
    </location>
</feature>
<keyword evidence="4" id="KW-1185">Reference proteome</keyword>
<feature type="compositionally biased region" description="Low complexity" evidence="1">
    <location>
        <begin position="442"/>
        <end position="451"/>
    </location>
</feature>